<dbReference type="InterPro" id="IPR001279">
    <property type="entry name" value="Metallo-B-lactamas"/>
</dbReference>
<keyword evidence="3" id="KW-1185">Reference proteome</keyword>
<dbReference type="Proteomes" id="UP000318422">
    <property type="component" value="Unassembled WGS sequence"/>
</dbReference>
<dbReference type="Gene3D" id="3.60.15.10">
    <property type="entry name" value="Ribonuclease Z/Hydroxyacylglutathione hydrolase-like"/>
    <property type="match status" value="1"/>
</dbReference>
<evidence type="ECO:0000259" key="1">
    <source>
        <dbReference type="Pfam" id="PF00753"/>
    </source>
</evidence>
<dbReference type="InterPro" id="IPR036866">
    <property type="entry name" value="RibonucZ/Hydroxyglut_hydro"/>
</dbReference>
<organism evidence="2 3">
    <name type="scientific">Zoogloea ramigera</name>
    <dbReference type="NCBI Taxonomy" id="350"/>
    <lineage>
        <taxon>Bacteria</taxon>
        <taxon>Pseudomonadati</taxon>
        <taxon>Pseudomonadota</taxon>
        <taxon>Betaproteobacteria</taxon>
        <taxon>Rhodocyclales</taxon>
        <taxon>Zoogloeaceae</taxon>
        <taxon>Zoogloea</taxon>
    </lineage>
</organism>
<feature type="domain" description="Metallo-beta-lactamase" evidence="1">
    <location>
        <begin position="15"/>
        <end position="94"/>
    </location>
</feature>
<dbReference type="InterPro" id="IPR052159">
    <property type="entry name" value="Competence_DNA_uptake"/>
</dbReference>
<dbReference type="AlphaFoldDB" id="A0A4Y4CSJ4"/>
<comment type="caution">
    <text evidence="2">The sequence shown here is derived from an EMBL/GenBank/DDBJ whole genome shotgun (WGS) entry which is preliminary data.</text>
</comment>
<reference evidence="2 3" key="1">
    <citation type="submission" date="2019-06" db="EMBL/GenBank/DDBJ databases">
        <title>Whole genome shotgun sequence of Zoogloea ramigera NBRC 15342.</title>
        <authorList>
            <person name="Hosoyama A."/>
            <person name="Uohara A."/>
            <person name="Ohji S."/>
            <person name="Ichikawa N."/>
        </authorList>
    </citation>
    <scope>NUCLEOTIDE SEQUENCE [LARGE SCALE GENOMIC DNA]</scope>
    <source>
        <strain evidence="2 3">NBRC 15342</strain>
    </source>
</reference>
<dbReference type="Pfam" id="PF00753">
    <property type="entry name" value="Lactamase_B"/>
    <property type="match status" value="1"/>
</dbReference>
<sequence length="394" mass="41813">MFRLEMLPARCGDCLLLEYGPPGASRLVVIDGGLGETAAVLWNRLEGLRHERGAETLEIELLVVTHIDNDHIVGIIELLKAAHPTLMIHDIWFNGRPQLMGLPAASSPAQGGGGLPGDLLGGADAGAPAALPTPADLLGPRQGDALSGLLAARKLPWNAHPLWQGRAVMVSEQAALPVVTLGGGLRLTVLGPTFPRLYKLCQSWLDVLGGSDEAPATNAGGPADLLGRGDVWPPSWQDAVSGDTSAANGSSIMLLAEHAGRSILLAGDGYAPDLARALERLRQARGLGEARLPLDAFKLAHHGSANNLDAAVLGKIDCSRYLISTDGSTHKHPDNQALLRILRHTPRRPEFLFNYDAATTAPWRDGKADVVEQGFQNYATRFPAQPGEGVRLEL</sequence>
<dbReference type="PANTHER" id="PTHR30619">
    <property type="entry name" value="DNA INTERNALIZATION/COMPETENCE PROTEIN COMEC/REC2"/>
    <property type="match status" value="1"/>
</dbReference>
<name>A0A4Y4CSJ4_ZOORA</name>
<evidence type="ECO:0000313" key="2">
    <source>
        <dbReference type="EMBL" id="GEC94434.1"/>
    </source>
</evidence>
<dbReference type="PANTHER" id="PTHR30619:SF1">
    <property type="entry name" value="RECOMBINATION PROTEIN 2"/>
    <property type="match status" value="1"/>
</dbReference>
<gene>
    <name evidence="2" type="ORF">ZRA01_05070</name>
</gene>
<proteinExistence type="predicted"/>
<dbReference type="EMBL" id="BJNV01000006">
    <property type="protein sequence ID" value="GEC94434.1"/>
    <property type="molecule type" value="Genomic_DNA"/>
</dbReference>
<evidence type="ECO:0000313" key="3">
    <source>
        <dbReference type="Proteomes" id="UP000318422"/>
    </source>
</evidence>
<accession>A0A4Y4CSJ4</accession>
<dbReference type="SUPFAM" id="SSF56281">
    <property type="entry name" value="Metallo-hydrolase/oxidoreductase"/>
    <property type="match status" value="1"/>
</dbReference>
<protein>
    <recommendedName>
        <fullName evidence="1">Metallo-beta-lactamase domain-containing protein</fullName>
    </recommendedName>
</protein>
<dbReference type="RefSeq" id="WP_170182882.1">
    <property type="nucleotide sequence ID" value="NZ_BJNV01000006.1"/>
</dbReference>